<name>A0A6M9PBR2_9BURK</name>
<feature type="transmembrane region" description="Helical" evidence="1">
    <location>
        <begin position="208"/>
        <end position="226"/>
    </location>
</feature>
<feature type="transmembrane region" description="Helical" evidence="1">
    <location>
        <begin position="37"/>
        <end position="56"/>
    </location>
</feature>
<protein>
    <recommendedName>
        <fullName evidence="4">DUF4239 domain-containing protein</fullName>
    </recommendedName>
</protein>
<dbReference type="RefSeq" id="WP_173959909.1">
    <property type="nucleotide sequence ID" value="NZ_CBCSCC010000016.1"/>
</dbReference>
<sequence>MSPFGLTVAILIFTAVGWYFGLYRLKKYGSDGVVIRDSLATAIFGLSALVLGFTFHGSVSKYTDRMQTIRIEAQTLQSVNSLITYLQPSDQLAVKKSLENLLDTRLSAYINITRLSDIDSEAEKITIAVRQVQEDVMRATLNTSAENKTYATNLLVPKVGNLVAVFESGTIDAKSHPPILLMRFLIALLCIGAFLIGYTMVLKNETDWLLASLYMLLIGLSLYVILSLEFPSLSMSYGEINRDFLRLKDVMK</sequence>
<dbReference type="EMBL" id="CP028940">
    <property type="protein sequence ID" value="QKM60140.1"/>
    <property type="molecule type" value="Genomic_DNA"/>
</dbReference>
<evidence type="ECO:0008006" key="4">
    <source>
        <dbReference type="Google" id="ProtNLM"/>
    </source>
</evidence>
<feature type="transmembrane region" description="Helical" evidence="1">
    <location>
        <begin position="180"/>
        <end position="201"/>
    </location>
</feature>
<keyword evidence="1" id="KW-1133">Transmembrane helix</keyword>
<dbReference type="AlphaFoldDB" id="A0A6M9PBR2"/>
<evidence type="ECO:0000256" key="1">
    <source>
        <dbReference type="SAM" id="Phobius"/>
    </source>
</evidence>
<keyword evidence="3" id="KW-1185">Reference proteome</keyword>
<keyword evidence="1" id="KW-0812">Transmembrane</keyword>
<feature type="transmembrane region" description="Helical" evidence="1">
    <location>
        <begin position="6"/>
        <end position="25"/>
    </location>
</feature>
<dbReference type="KEGG" id="pard:DN92_03265"/>
<evidence type="ECO:0000313" key="2">
    <source>
        <dbReference type="EMBL" id="QKM60140.1"/>
    </source>
</evidence>
<reference evidence="2 3" key="1">
    <citation type="submission" date="2018-04" db="EMBL/GenBank/DDBJ databases">
        <title>Polynucleobacter sp. UK-Long2-W17 genome.</title>
        <authorList>
            <person name="Hahn M.W."/>
        </authorList>
    </citation>
    <scope>NUCLEOTIDE SEQUENCE [LARGE SCALE GENOMIC DNA]</scope>
    <source>
        <strain evidence="2 3">UK-Long2-W17</strain>
    </source>
</reference>
<dbReference type="Proteomes" id="UP000501090">
    <property type="component" value="Chromosome"/>
</dbReference>
<organism evidence="2 3">
    <name type="scientific">Polynucleobacter arcticus</name>
    <dbReference type="NCBI Taxonomy" id="1743165"/>
    <lineage>
        <taxon>Bacteria</taxon>
        <taxon>Pseudomonadati</taxon>
        <taxon>Pseudomonadota</taxon>
        <taxon>Betaproteobacteria</taxon>
        <taxon>Burkholderiales</taxon>
        <taxon>Burkholderiaceae</taxon>
        <taxon>Polynucleobacter</taxon>
    </lineage>
</organism>
<accession>A0A6M9PBR2</accession>
<keyword evidence="1" id="KW-0472">Membrane</keyword>
<proteinExistence type="predicted"/>
<evidence type="ECO:0000313" key="3">
    <source>
        <dbReference type="Proteomes" id="UP000501090"/>
    </source>
</evidence>
<gene>
    <name evidence="2" type="ORF">DN92_03265</name>
</gene>